<keyword evidence="14" id="KW-1185">Reference proteome</keyword>
<dbReference type="InterPro" id="IPR039426">
    <property type="entry name" value="TonB-dep_rcpt-like"/>
</dbReference>
<evidence type="ECO:0000256" key="9">
    <source>
        <dbReference type="RuleBase" id="RU003357"/>
    </source>
</evidence>
<dbReference type="InterPro" id="IPR023996">
    <property type="entry name" value="TonB-dep_OMP_SusC/RagA"/>
</dbReference>
<evidence type="ECO:0000256" key="10">
    <source>
        <dbReference type="SAM" id="SignalP"/>
    </source>
</evidence>
<dbReference type="InterPro" id="IPR036942">
    <property type="entry name" value="Beta-barrel_TonB_sf"/>
</dbReference>
<evidence type="ECO:0000256" key="6">
    <source>
        <dbReference type="ARBA" id="ARBA00023136"/>
    </source>
</evidence>
<proteinExistence type="inferred from homology"/>
<dbReference type="InterPro" id="IPR037066">
    <property type="entry name" value="Plug_dom_sf"/>
</dbReference>
<dbReference type="Gene3D" id="2.60.40.1120">
    <property type="entry name" value="Carboxypeptidase-like, regulatory domain"/>
    <property type="match status" value="1"/>
</dbReference>
<evidence type="ECO:0000256" key="3">
    <source>
        <dbReference type="ARBA" id="ARBA00022452"/>
    </source>
</evidence>
<keyword evidence="6 8" id="KW-0472">Membrane</keyword>
<dbReference type="NCBIfam" id="TIGR04057">
    <property type="entry name" value="SusC_RagA_signa"/>
    <property type="match status" value="1"/>
</dbReference>
<dbReference type="NCBIfam" id="TIGR04056">
    <property type="entry name" value="OMP_RagA_SusC"/>
    <property type="match status" value="1"/>
</dbReference>
<name>A0ABP6UPG7_9FLAO</name>
<evidence type="ECO:0000256" key="5">
    <source>
        <dbReference type="ARBA" id="ARBA00023077"/>
    </source>
</evidence>
<dbReference type="InterPro" id="IPR012910">
    <property type="entry name" value="Plug_dom"/>
</dbReference>
<dbReference type="RefSeq" id="WP_344928331.1">
    <property type="nucleotide sequence ID" value="NZ_BAABCW010000011.1"/>
</dbReference>
<keyword evidence="7 8" id="KW-0998">Cell outer membrane</keyword>
<gene>
    <name evidence="13" type="ORF">GCM10022393_27370</name>
</gene>
<dbReference type="Pfam" id="PF00593">
    <property type="entry name" value="TonB_dep_Rec_b-barrel"/>
    <property type="match status" value="1"/>
</dbReference>
<organism evidence="13 14">
    <name type="scientific">Aquimarina addita</name>
    <dbReference type="NCBI Taxonomy" id="870485"/>
    <lineage>
        <taxon>Bacteria</taxon>
        <taxon>Pseudomonadati</taxon>
        <taxon>Bacteroidota</taxon>
        <taxon>Flavobacteriia</taxon>
        <taxon>Flavobacteriales</taxon>
        <taxon>Flavobacteriaceae</taxon>
        <taxon>Aquimarina</taxon>
    </lineage>
</organism>
<feature type="domain" description="TonB-dependent receptor-like beta-barrel" evidence="11">
    <location>
        <begin position="414"/>
        <end position="840"/>
    </location>
</feature>
<evidence type="ECO:0000256" key="1">
    <source>
        <dbReference type="ARBA" id="ARBA00004571"/>
    </source>
</evidence>
<evidence type="ECO:0000256" key="2">
    <source>
        <dbReference type="ARBA" id="ARBA00022448"/>
    </source>
</evidence>
<keyword evidence="3 8" id="KW-1134">Transmembrane beta strand</keyword>
<keyword evidence="13" id="KW-0675">Receptor</keyword>
<feature type="signal peptide" evidence="10">
    <location>
        <begin position="1"/>
        <end position="21"/>
    </location>
</feature>
<evidence type="ECO:0000313" key="13">
    <source>
        <dbReference type="EMBL" id="GAA3512167.1"/>
    </source>
</evidence>
<dbReference type="Pfam" id="PF13715">
    <property type="entry name" value="CarbopepD_reg_2"/>
    <property type="match status" value="1"/>
</dbReference>
<dbReference type="SUPFAM" id="SSF49464">
    <property type="entry name" value="Carboxypeptidase regulatory domain-like"/>
    <property type="match status" value="1"/>
</dbReference>
<keyword evidence="4 8" id="KW-0812">Transmembrane</keyword>
<evidence type="ECO:0000313" key="14">
    <source>
        <dbReference type="Proteomes" id="UP001500459"/>
    </source>
</evidence>
<evidence type="ECO:0000259" key="11">
    <source>
        <dbReference type="Pfam" id="PF00593"/>
    </source>
</evidence>
<dbReference type="PROSITE" id="PS52016">
    <property type="entry name" value="TONB_DEPENDENT_REC_3"/>
    <property type="match status" value="1"/>
</dbReference>
<dbReference type="EMBL" id="BAABCW010000011">
    <property type="protein sequence ID" value="GAA3512167.1"/>
    <property type="molecule type" value="Genomic_DNA"/>
</dbReference>
<evidence type="ECO:0000259" key="12">
    <source>
        <dbReference type="Pfam" id="PF07715"/>
    </source>
</evidence>
<protein>
    <submittedName>
        <fullName evidence="13">TonB-dependent receptor</fullName>
    </submittedName>
</protein>
<sequence>MYLKKMFAIAMIVLCHYTVLAQDTVTVEGTITGQEDGIPIPGVNVFILGTKSGTTTDFDGYYQLKVEKDAVLSFSFTGKKTVTTDVAGRTTINVQLEEEASELEQVVVIGYGTTRRSSLTGSVAKLENKNLDELPYTDVSSGIKGKIAGVQIRNTSTELGADPEIVIRGTGSISLSSAPLVVVDGFPFDDGLQFINPSTIKSIEVLKDASSTAIYGSRGANGVILVTTKDGKEGKAKFEFKTYTGFKRAFREVDILDAVEYSDLDLERNRVVGIDDYSAIQVAKREIAINSGGPTNWQAEALRDPAVIQSYLLNVSGGGKDNKYFISGQYVTNEGLLKDNFLDRLSLSVKFKSKLSDRVSLNLSVIPSYTENRRSGINFTDVLRYETWIPVRHNAYTSALTGREIGSYAHNPHFDFPTGQNFEYINASGEPDLATVTGTLWGSNNFNPIAAQIETEDIQHDYRLVTNGSITWEILNNLKLRSSANALLHQRTRETFEGRLGNRSNTNLGAANDRLRTKYVFENTLTYNKSFNKSELAVLLGTTYERDLFKFTNIEATGFAVENVTTLNNAGSLVLEDTNTLKYENILSSYLGRINYAYDDRYLFSVAARADGYSKFGENNQYGLFPSVSIGWNIGNEKFWQDNISFINRFKLRTSYGISGSNSINVEDFPARNLLFQSNYPLGNSTVGQSSNTGYGQINSFIGNPNISWETVEEYDTGIELGFLNNSISLTGDYYYKISQDLILEEQIPLVTGYDTYFNNTGKVQNSGFEFELSTNVGNGKFNWQASANISFNENKLISLGGQEQTISTGERTDQYLSRVGDPYIQFFGYQTDGIWQTQAEIDSNVSFANDVPGALRIVDVNGDGVLDADDRTVIGNPFPDFNWGFTNNFTYGNFDLNIALQGSQGAEVRYGDAFYIEVQRYHKNYAVGAWYDESVIATEPQERTGTPWLETDRGIQDASYISLREVILGYTIPADAMKSTGLDKARIYISAQNPIYIVSDDYYGLNPEGISTPTAISGNPFITGYQRGVAPIEQQLLIGLDINF</sequence>
<evidence type="ECO:0000256" key="7">
    <source>
        <dbReference type="ARBA" id="ARBA00023237"/>
    </source>
</evidence>
<dbReference type="Proteomes" id="UP001500459">
    <property type="component" value="Unassembled WGS sequence"/>
</dbReference>
<dbReference type="SUPFAM" id="SSF56935">
    <property type="entry name" value="Porins"/>
    <property type="match status" value="1"/>
</dbReference>
<dbReference type="InterPro" id="IPR008969">
    <property type="entry name" value="CarboxyPept-like_regulatory"/>
</dbReference>
<comment type="similarity">
    <text evidence="8 9">Belongs to the TonB-dependent receptor family.</text>
</comment>
<keyword evidence="5 9" id="KW-0798">TonB box</keyword>
<feature type="chain" id="PRO_5045473596" evidence="10">
    <location>
        <begin position="22"/>
        <end position="1045"/>
    </location>
</feature>
<comment type="subcellular location">
    <subcellularLocation>
        <location evidence="1 8">Cell outer membrane</location>
        <topology evidence="1 8">Multi-pass membrane protein</topology>
    </subcellularLocation>
</comment>
<dbReference type="InterPro" id="IPR000531">
    <property type="entry name" value="Beta-barrel_TonB"/>
</dbReference>
<reference evidence="14" key="1">
    <citation type="journal article" date="2019" name="Int. J. Syst. Evol. Microbiol.">
        <title>The Global Catalogue of Microorganisms (GCM) 10K type strain sequencing project: providing services to taxonomists for standard genome sequencing and annotation.</title>
        <authorList>
            <consortium name="The Broad Institute Genomics Platform"/>
            <consortium name="The Broad Institute Genome Sequencing Center for Infectious Disease"/>
            <person name="Wu L."/>
            <person name="Ma J."/>
        </authorList>
    </citation>
    <scope>NUCLEOTIDE SEQUENCE [LARGE SCALE GENOMIC DNA]</scope>
    <source>
        <strain evidence="14">JCM 17106</strain>
    </source>
</reference>
<keyword evidence="10" id="KW-0732">Signal</keyword>
<evidence type="ECO:0000256" key="4">
    <source>
        <dbReference type="ARBA" id="ARBA00022692"/>
    </source>
</evidence>
<keyword evidence="2 8" id="KW-0813">Transport</keyword>
<accession>A0ABP6UPG7</accession>
<feature type="domain" description="TonB-dependent receptor plug" evidence="12">
    <location>
        <begin position="117"/>
        <end position="223"/>
    </location>
</feature>
<evidence type="ECO:0000256" key="8">
    <source>
        <dbReference type="PROSITE-ProRule" id="PRU01360"/>
    </source>
</evidence>
<comment type="caution">
    <text evidence="13">The sequence shown here is derived from an EMBL/GenBank/DDBJ whole genome shotgun (WGS) entry which is preliminary data.</text>
</comment>
<dbReference type="Pfam" id="PF07715">
    <property type="entry name" value="Plug"/>
    <property type="match status" value="1"/>
</dbReference>
<dbReference type="Gene3D" id="2.170.130.10">
    <property type="entry name" value="TonB-dependent receptor, plug domain"/>
    <property type="match status" value="1"/>
</dbReference>
<dbReference type="Gene3D" id="2.40.170.20">
    <property type="entry name" value="TonB-dependent receptor, beta-barrel domain"/>
    <property type="match status" value="1"/>
</dbReference>
<dbReference type="InterPro" id="IPR023997">
    <property type="entry name" value="TonB-dep_OMP_SusC/RagA_CS"/>
</dbReference>